<accession>A0A8R1YNF6</accession>
<keyword evidence="2" id="KW-0472">Membrane</keyword>
<feature type="region of interest" description="Disordered" evidence="1">
    <location>
        <begin position="160"/>
        <end position="186"/>
    </location>
</feature>
<proteinExistence type="predicted"/>
<dbReference type="Proteomes" id="UP000005239">
    <property type="component" value="Unassembled WGS sequence"/>
</dbReference>
<evidence type="ECO:0000256" key="1">
    <source>
        <dbReference type="SAM" id="MobiDB-lite"/>
    </source>
</evidence>
<reference evidence="3" key="2">
    <citation type="submission" date="2022-06" db="UniProtKB">
        <authorList>
            <consortium name="EnsemblMetazoa"/>
        </authorList>
    </citation>
    <scope>IDENTIFICATION</scope>
    <source>
        <strain evidence="3">PS312</strain>
    </source>
</reference>
<accession>A0A2A6CLS5</accession>
<evidence type="ECO:0000256" key="2">
    <source>
        <dbReference type="SAM" id="Phobius"/>
    </source>
</evidence>
<reference evidence="4" key="1">
    <citation type="journal article" date="2008" name="Nat. Genet.">
        <title>The Pristionchus pacificus genome provides a unique perspective on nematode lifestyle and parasitism.</title>
        <authorList>
            <person name="Dieterich C."/>
            <person name="Clifton S.W."/>
            <person name="Schuster L.N."/>
            <person name="Chinwalla A."/>
            <person name="Delehaunty K."/>
            <person name="Dinkelacker I."/>
            <person name="Fulton L."/>
            <person name="Fulton R."/>
            <person name="Godfrey J."/>
            <person name="Minx P."/>
            <person name="Mitreva M."/>
            <person name="Roeseler W."/>
            <person name="Tian H."/>
            <person name="Witte H."/>
            <person name="Yang S.P."/>
            <person name="Wilson R.K."/>
            <person name="Sommer R.J."/>
        </authorList>
    </citation>
    <scope>NUCLEOTIDE SEQUENCE [LARGE SCALE GENOMIC DNA]</scope>
    <source>
        <strain evidence="4">PS312</strain>
    </source>
</reference>
<protein>
    <submittedName>
        <fullName evidence="3">Uncharacterized protein</fullName>
    </submittedName>
</protein>
<organism evidence="3 4">
    <name type="scientific">Pristionchus pacificus</name>
    <name type="common">Parasitic nematode worm</name>
    <dbReference type="NCBI Taxonomy" id="54126"/>
    <lineage>
        <taxon>Eukaryota</taxon>
        <taxon>Metazoa</taxon>
        <taxon>Ecdysozoa</taxon>
        <taxon>Nematoda</taxon>
        <taxon>Chromadorea</taxon>
        <taxon>Rhabditida</taxon>
        <taxon>Rhabditina</taxon>
        <taxon>Diplogasteromorpha</taxon>
        <taxon>Diplogasteroidea</taxon>
        <taxon>Neodiplogasteridae</taxon>
        <taxon>Pristionchus</taxon>
    </lineage>
</organism>
<evidence type="ECO:0000313" key="3">
    <source>
        <dbReference type="EnsemblMetazoa" id="PPA29557.1"/>
    </source>
</evidence>
<dbReference type="EnsemblMetazoa" id="PPA29557.1">
    <property type="protein sequence ID" value="PPA29557.1"/>
    <property type="gene ID" value="WBGene00119111"/>
</dbReference>
<feature type="compositionally biased region" description="Basic and acidic residues" evidence="1">
    <location>
        <begin position="160"/>
        <end position="169"/>
    </location>
</feature>
<keyword evidence="2" id="KW-1133">Transmembrane helix</keyword>
<name>A0A2A6CLS5_PRIPA</name>
<sequence>MNAIIYSKSIRNGDRAKGVSRDLRKVSPVASLNVSVPAKLAWVAFFPTAETARHAASRSVVAPSEDATTVSSKVIRRTMRRIWNIFDYYVSIGPFAVATPTVIAGLLLPHHEQRQRVPAKQSMTVCSLRRSIITDGWKRMQSESGEVVRNEIYLKESSARCDGTDRDGEMGETAGARDSGKNRSRTSGEWSSHIVILSERQSLAIVNGHNAVHEDLYAVKWKLDAEAASSDEMSTDDCITKNAF</sequence>
<gene>
    <name evidence="3" type="primary">WBGene00119111</name>
</gene>
<keyword evidence="2" id="KW-0812">Transmembrane</keyword>
<dbReference type="AlphaFoldDB" id="A0A2A6CLS5"/>
<keyword evidence="4" id="KW-1185">Reference proteome</keyword>
<feature type="transmembrane region" description="Helical" evidence="2">
    <location>
        <begin position="86"/>
        <end position="108"/>
    </location>
</feature>
<evidence type="ECO:0000313" key="4">
    <source>
        <dbReference type="Proteomes" id="UP000005239"/>
    </source>
</evidence>